<reference evidence="2 3" key="1">
    <citation type="submission" date="2008-02" db="EMBL/GenBank/DDBJ databases">
        <title>A 6x draft sequence assembly of the Pongo pygmaeus abelii genome.</title>
        <authorList>
            <person name="Wilson R.K."/>
            <person name="Mardis E."/>
        </authorList>
    </citation>
    <scope>NUCLEOTIDE SEQUENCE [LARGE SCALE GENOMIC DNA]</scope>
</reference>
<dbReference type="PANTHER" id="PTHR28457">
    <property type="entry name" value="COILED-COIL DOMAIN-CONTAINING PROTEIN 189"/>
    <property type="match status" value="1"/>
</dbReference>
<protein>
    <submittedName>
        <fullName evidence="2">Chromosome 8 open reading frame 74</fullName>
    </submittedName>
</protein>
<reference evidence="2" key="2">
    <citation type="submission" date="2025-08" db="UniProtKB">
        <authorList>
            <consortium name="Ensembl"/>
        </authorList>
    </citation>
    <scope>IDENTIFICATION</scope>
</reference>
<feature type="compositionally biased region" description="Basic and acidic residues" evidence="1">
    <location>
        <begin position="20"/>
        <end position="33"/>
    </location>
</feature>
<feature type="region of interest" description="Disordered" evidence="1">
    <location>
        <begin position="125"/>
        <end position="225"/>
    </location>
</feature>
<dbReference type="Proteomes" id="UP000001595">
    <property type="component" value="Chromosome 8"/>
</dbReference>
<gene>
    <name evidence="2" type="primary">C8orf74</name>
</gene>
<feature type="compositionally biased region" description="Polar residues" evidence="1">
    <location>
        <begin position="34"/>
        <end position="45"/>
    </location>
</feature>
<evidence type="ECO:0000256" key="1">
    <source>
        <dbReference type="SAM" id="MobiDB-lite"/>
    </source>
</evidence>
<feature type="compositionally biased region" description="Basic and acidic residues" evidence="1">
    <location>
        <begin position="189"/>
        <end position="203"/>
    </location>
</feature>
<dbReference type="InterPro" id="IPR032727">
    <property type="entry name" value="CLAMP"/>
</dbReference>
<feature type="region of interest" description="Disordered" evidence="1">
    <location>
        <begin position="1"/>
        <end position="64"/>
    </location>
</feature>
<keyword evidence="3" id="KW-1185">Reference proteome</keyword>
<evidence type="ECO:0000313" key="3">
    <source>
        <dbReference type="Proteomes" id="UP000001595"/>
    </source>
</evidence>
<sequence length="225" mass="24769">MVSAWGTHPALHSGQPLPEEPGHGDPRLTRDQDSCQQHIPNTQKPLRTPGHRTGGAGPQRPQGREHLRRLLNWEEFDEQRDSRRSILLDTLYESIIFAVGKGFPWVEVAQVVKFTEELLRETKGVGEPCLPGSPHPDGAPAGAAVAPDPEHIRHLGPEASEEDSEPQRPHPYPTPHHQPRKPGGSPEAPKSEQRKESEGKEVEGPNCHTRLTGDQPPIAMSLAAR</sequence>
<name>A0A8I5YUX7_PONAB</name>
<accession>A0A8I5YUX7</accession>
<feature type="compositionally biased region" description="Low complexity" evidence="1">
    <location>
        <begin position="135"/>
        <end position="147"/>
    </location>
</feature>
<dbReference type="GeneTree" id="ENSGT00940000154323"/>
<dbReference type="PANTHER" id="PTHR28457:SF2">
    <property type="entry name" value="SIMILAR TO 4930578I06RIK PROTEIN"/>
    <property type="match status" value="1"/>
</dbReference>
<dbReference type="AlphaFoldDB" id="A0A8I5YUX7"/>
<reference evidence="2" key="3">
    <citation type="submission" date="2025-09" db="UniProtKB">
        <authorList>
            <consortium name="Ensembl"/>
        </authorList>
    </citation>
    <scope>IDENTIFICATION</scope>
</reference>
<evidence type="ECO:0000313" key="2">
    <source>
        <dbReference type="Ensembl" id="ENSPPYP00000043694.1"/>
    </source>
</evidence>
<organism evidence="2 3">
    <name type="scientific">Pongo abelii</name>
    <name type="common">Sumatran orangutan</name>
    <name type="synonym">Pongo pygmaeus abelii</name>
    <dbReference type="NCBI Taxonomy" id="9601"/>
    <lineage>
        <taxon>Eukaryota</taxon>
        <taxon>Metazoa</taxon>
        <taxon>Chordata</taxon>
        <taxon>Craniata</taxon>
        <taxon>Vertebrata</taxon>
        <taxon>Euteleostomi</taxon>
        <taxon>Mammalia</taxon>
        <taxon>Eutheria</taxon>
        <taxon>Euarchontoglires</taxon>
        <taxon>Primates</taxon>
        <taxon>Haplorrhini</taxon>
        <taxon>Catarrhini</taxon>
        <taxon>Hominidae</taxon>
        <taxon>Pongo</taxon>
    </lineage>
</organism>
<proteinExistence type="predicted"/>
<dbReference type="Ensembl" id="ENSPPYT00000043545.1">
    <property type="protein sequence ID" value="ENSPPYP00000043694.1"/>
    <property type="gene ID" value="ENSPPYG00000018362.2"/>
</dbReference>